<reference evidence="2" key="2">
    <citation type="submission" date="2020-09" db="EMBL/GenBank/DDBJ databases">
        <authorList>
            <person name="Sun Q."/>
            <person name="Zhou Y."/>
        </authorList>
    </citation>
    <scope>NUCLEOTIDE SEQUENCE</scope>
    <source>
        <strain evidence="2">CGMCC 4.7138</strain>
    </source>
</reference>
<gene>
    <name evidence="2" type="ORF">GCM10011574_30610</name>
</gene>
<evidence type="ECO:0000313" key="2">
    <source>
        <dbReference type="EMBL" id="GGO12278.1"/>
    </source>
</evidence>
<feature type="region of interest" description="Disordered" evidence="1">
    <location>
        <begin position="1"/>
        <end position="51"/>
    </location>
</feature>
<name>A0A8H9GZH9_9ACTN</name>
<organism evidence="2 3">
    <name type="scientific">Microbispora bryophytorum</name>
    <dbReference type="NCBI Taxonomy" id="1460882"/>
    <lineage>
        <taxon>Bacteria</taxon>
        <taxon>Bacillati</taxon>
        <taxon>Actinomycetota</taxon>
        <taxon>Actinomycetes</taxon>
        <taxon>Streptosporangiales</taxon>
        <taxon>Streptosporangiaceae</taxon>
        <taxon>Microbispora</taxon>
    </lineage>
</organism>
<accession>A0A8H9GZH9</accession>
<reference evidence="2" key="1">
    <citation type="journal article" date="2014" name="Int. J. Syst. Evol. Microbiol.">
        <title>Complete genome sequence of Corynebacterium casei LMG S-19264T (=DSM 44701T), isolated from a smear-ripened cheese.</title>
        <authorList>
            <consortium name="US DOE Joint Genome Institute (JGI-PGF)"/>
            <person name="Walter F."/>
            <person name="Albersmeier A."/>
            <person name="Kalinowski J."/>
            <person name="Ruckert C."/>
        </authorList>
    </citation>
    <scope>NUCLEOTIDE SEQUENCE</scope>
    <source>
        <strain evidence="2">CGMCC 4.7138</strain>
    </source>
</reference>
<comment type="caution">
    <text evidence="2">The sequence shown here is derived from an EMBL/GenBank/DDBJ whole genome shotgun (WGS) entry which is preliminary data.</text>
</comment>
<dbReference type="Proteomes" id="UP000653480">
    <property type="component" value="Unassembled WGS sequence"/>
</dbReference>
<keyword evidence="3" id="KW-1185">Reference proteome</keyword>
<protein>
    <submittedName>
        <fullName evidence="2">Uncharacterized protein</fullName>
    </submittedName>
</protein>
<evidence type="ECO:0000256" key="1">
    <source>
        <dbReference type="SAM" id="MobiDB-lite"/>
    </source>
</evidence>
<sequence length="80" mass="8711">MRRPVDQHVLRGGGERRPHVSGDHPEDGEHEDGKAGRRQIAPQMPHRPDSTHVVIGADPVTLAEAGFRGCTASVWAKEAE</sequence>
<feature type="compositionally biased region" description="Basic and acidic residues" evidence="1">
    <location>
        <begin position="1"/>
        <end position="35"/>
    </location>
</feature>
<proteinExistence type="predicted"/>
<evidence type="ECO:0000313" key="3">
    <source>
        <dbReference type="Proteomes" id="UP000653480"/>
    </source>
</evidence>
<dbReference type="EMBL" id="BMMN01000004">
    <property type="protein sequence ID" value="GGO12278.1"/>
    <property type="molecule type" value="Genomic_DNA"/>
</dbReference>
<dbReference type="AlphaFoldDB" id="A0A8H9GZH9"/>